<dbReference type="Gene3D" id="2.60.40.10">
    <property type="entry name" value="Immunoglobulins"/>
    <property type="match status" value="2"/>
</dbReference>
<comment type="caution">
    <text evidence="4">The sequence shown here is derived from an EMBL/GenBank/DDBJ whole genome shotgun (WGS) entry which is preliminary data.</text>
</comment>
<dbReference type="Proteomes" id="UP000030152">
    <property type="component" value="Unassembled WGS sequence"/>
</dbReference>
<dbReference type="Gene3D" id="3.30.160.710">
    <property type="match status" value="1"/>
</dbReference>
<organism evidence="4 5">
    <name type="scientific">Flavobacterium rivuli WB 3.3-2 = DSM 21788</name>
    <dbReference type="NCBI Taxonomy" id="1121895"/>
    <lineage>
        <taxon>Bacteria</taxon>
        <taxon>Pseudomonadati</taxon>
        <taxon>Bacteroidota</taxon>
        <taxon>Flavobacteriia</taxon>
        <taxon>Flavobacteriales</taxon>
        <taxon>Flavobacteriaceae</taxon>
        <taxon>Flavobacterium</taxon>
    </lineage>
</organism>
<evidence type="ECO:0000313" key="5">
    <source>
        <dbReference type="Proteomes" id="UP000030152"/>
    </source>
</evidence>
<feature type="compositionally biased region" description="Low complexity" evidence="1">
    <location>
        <begin position="66"/>
        <end position="77"/>
    </location>
</feature>
<reference evidence="4 5" key="1">
    <citation type="submission" date="2013-09" db="EMBL/GenBank/DDBJ databases">
        <authorList>
            <person name="Zeng Z."/>
            <person name="Chen C."/>
        </authorList>
    </citation>
    <scope>NUCLEOTIDE SEQUENCE [LARGE SCALE GENOMIC DNA]</scope>
    <source>
        <strain evidence="4 5">WB 3.3-2</strain>
    </source>
</reference>
<dbReference type="eggNOG" id="COG3210">
    <property type="taxonomic scope" value="Bacteria"/>
</dbReference>
<protein>
    <submittedName>
        <fullName evidence="4">Uncharacterized protein</fullName>
    </submittedName>
</protein>
<feature type="domain" description="YDG" evidence="2">
    <location>
        <begin position="456"/>
        <end position="537"/>
    </location>
</feature>
<evidence type="ECO:0000259" key="3">
    <source>
        <dbReference type="Pfam" id="PF18676"/>
    </source>
</evidence>
<feature type="domain" description="YDG" evidence="2">
    <location>
        <begin position="798"/>
        <end position="878"/>
    </location>
</feature>
<feature type="domain" description="YDG" evidence="2">
    <location>
        <begin position="715"/>
        <end position="791"/>
    </location>
</feature>
<evidence type="ECO:0000313" key="4">
    <source>
        <dbReference type="EMBL" id="KGO84599.1"/>
    </source>
</evidence>
<dbReference type="InterPro" id="IPR041248">
    <property type="entry name" value="YDG"/>
</dbReference>
<dbReference type="EMBL" id="JRLX01000049">
    <property type="protein sequence ID" value="KGO84599.1"/>
    <property type="molecule type" value="Genomic_DNA"/>
</dbReference>
<feature type="region of interest" description="Disordered" evidence="1">
    <location>
        <begin position="66"/>
        <end position="86"/>
    </location>
</feature>
<feature type="domain" description="YDG" evidence="2">
    <location>
        <begin position="370"/>
        <end position="448"/>
    </location>
</feature>
<dbReference type="Pfam" id="PF18676">
    <property type="entry name" value="MBG_2"/>
    <property type="match status" value="1"/>
</dbReference>
<keyword evidence="5" id="KW-1185">Reference proteome</keyword>
<feature type="domain" description="YDG" evidence="2">
    <location>
        <begin position="632"/>
        <end position="706"/>
    </location>
</feature>
<gene>
    <name evidence="4" type="ORF">Q765_20730</name>
</gene>
<dbReference type="eggNOG" id="COG1345">
    <property type="taxonomic scope" value="Bacteria"/>
</dbReference>
<evidence type="ECO:0000256" key="1">
    <source>
        <dbReference type="SAM" id="MobiDB-lite"/>
    </source>
</evidence>
<dbReference type="Pfam" id="PF18657">
    <property type="entry name" value="YDG"/>
    <property type="match status" value="6"/>
</dbReference>
<dbReference type="SUPFAM" id="SSF49373">
    <property type="entry name" value="Invasin/intimin cell-adhesion fragments"/>
    <property type="match status" value="2"/>
</dbReference>
<dbReference type="eggNOG" id="COG2374">
    <property type="taxonomic scope" value="Bacteria"/>
</dbReference>
<feature type="domain" description="YDG" evidence="2">
    <location>
        <begin position="884"/>
        <end position="959"/>
    </location>
</feature>
<evidence type="ECO:0000259" key="2">
    <source>
        <dbReference type="Pfam" id="PF18657"/>
    </source>
</evidence>
<sequence length="2278" mass="236541">MASWGQLTLPAGTSYTQDFNSIGSGLPEGWTVRTSAGTSALGTEATFVTTARPWSSTTGGFANYASSESTVGEGSSTNRALGTRQTGSIGDPGAAFVLQLANTTGKASFSLALKHQVLSDQPRTTTWRVQYCTNAAGTSWSDLGTYATSDGFGSVSATYTLPAAFNNVSTNVYIRVVTLVGSTGSGNRDTYGIDDFVLSWSPLAAPTINSALTDTSVFGVTDTYQIAAVNSPTSFGATNLPTGATVNSSGLISFATTVVPGEYNITITATNSLGTDTKTLVYTRNKANQAITNFNNVTKTYGDANFNLTSTAGASGQPVTYTILNENIATIATNTVTLLAPGTTTITANQAGTANYNAATPVDRTLTVNRKTLTVSGTFTALSKEYDGTDIAALNGTPVLGGIVGSDAVTLNYTSQFVNAAVGNGKQVRITYTLTGIDAAKYNAPATNTTLVANITPKNVTISGIAISDKDYDATNTATITGTPVLAGVAQGEDVVLNSTNAVAQFTSIQPGTDIPVTVTGYTIAGTAAGNYILQQPQGLTADINETGLANQTITFNALTPIMYGDTNVSLTATSTSGLPISYTSSNDAIATISGNTITATGVGTVTITATQEGDATHNPAIPVTQELTVNKRQLTITNAAVSSKVYDGNDTATAAGSLNNIVGNDDVALSSFAFFETKNVNDNIPVYIEYALIGTSAANYTLAQPDYELTGNITPKALTINNAAAQNKVYDGTAAAVITGTLAGVVNGDAVTLSGTGTFASVDVASGIEVTSNSLLTGAQAGNYTLTQPTGLSANITPKLLTVTATAQNKVYDRTITATVSNGVIASGIVEGDDVSLASDTVAGTFNDFTVANNKPVTALFILQGADAANYSVASQSFSANITPAVLTVDVTNAAVTTKVYNATAAATITGAVLNGVIDPDNVTVTASFTTFNAGTNIPVNITLSGTNAGSYTVQQPATALTGTITKKGLTATADNKSKNQGAANPALTITYGGFISGQNQTNAAGFVAPSITTSATTASPVGAYPITLTGGQATNYEFTSLTNGILLINSVATTGSIWANAITGSNPNNSNPYTSGEGYDDNITVSGIGRSSGISGSNANNRYNTTGWNTAQLDAQKYFTLKLTPNAGYMINLSSFVYNSQTSGSGPAMVAVRSSIDGFVANIGSPTSTQDSQDANTITLSASVYQNVTTAIEFRIYAWGTGTGTYSVNDFTFNGTVVAAPTAPVVNSALTDTSVINTTDTYQITATGTPVITYSTTNLPLGATINTTGLISFDGTTPAGTYNIGITATSYYGTNTKTLAYTVTKLNQVLSFDPDPIPTKYLGDAPFLFEYHNTASLPVTWSSANQSVATIAEDGTVTITGVGTTTLTASNTGNATYNPVSTGRTLTVLARPVIDATPSPMSISVIEGRGASQPVQLTNITAANLLPAAGNITLTVSEHFQIIIGAAAYAQTGSIPYTAGGLNLNNPEIYVRLAAGQLHGTYTGTLTITGGGATKVVPLNGIVEEAPFINTIAAAYGPYCQGEAAAISVQYTGQGTFGTGSFYVQHSDAAGVFPEDFSNIISAAAANSPIAATLPASFVTGNYRVRVVHLSSSLLLTKSTNNNGSDIVINKLPTLSGVSNTQFCGTSATLHVTGLLANATFTVEYTVNHGSVRTVAATANALGSADLIIAVTPADDNKELEITRLTRTDITPGCTSQFTVDNKTQLMFTENMWTGNEDTNWNNGNNWSCNEVPTINTPVVIAPSVNAATVPQGIVYSKTLVVQANAALIVTTGNTLYVNDKVTVDTNGTLTVQNNAALIQGEETAVNTNVGAISAVKAGNTLYRYDYTLWSSPVSGTQTLSNFSELTVATRFYEYGFSGDANYYIAVPGSTTFTPAKSYLIRMPDTNAAAGSDYYNGITPVAFTGTFAGTPNNGTVTIPASVQGSRFTAVGNPYPSPISVEAFFDGNEGVINEASGLYFWRKKNNANASSYATLTLAAFTANDGFENDPVSGGGEDQAVFFPRNEVSSWLISQGQGFFVKTATNPTGSNITFTNSMRRPSPGADQAFFRTAQNNNSRYWLNLKGTEAGFSQVAVAYMDNATLGLDYGYDGRQFSDGGNVTFYSLAEDTRLSIQARPEFAPADIVPMGFKAVTTGEFTVSIDHKDGLFEQGQDIYLKDNLLDVYHDLGESGYTFTSEAGTFNDRFEVVYTTDALGTKTPQLDPNSVIVYKQGTTININSGTAEMTGVTIYDVRGRKLYSNDKINATKTAINSLEVAQEVLIIEINTVKGKVSKRIVF</sequence>
<dbReference type="InterPro" id="IPR013783">
    <property type="entry name" value="Ig-like_fold"/>
</dbReference>
<dbReference type="STRING" id="1121895.GCA_000378485_03432"/>
<name>A0A0A2LX84_9FLAO</name>
<dbReference type="NCBIfam" id="NF033708">
    <property type="entry name" value="T9SS_Cterm_ChiA"/>
    <property type="match status" value="1"/>
</dbReference>
<feature type="domain" description="MBG" evidence="3">
    <location>
        <begin position="971"/>
        <end position="1048"/>
    </location>
</feature>
<dbReference type="InterPro" id="IPR041286">
    <property type="entry name" value="MBG_2"/>
</dbReference>
<proteinExistence type="predicted"/>
<dbReference type="InterPro" id="IPR008964">
    <property type="entry name" value="Invasin/intimin_cell_adhesion"/>
</dbReference>
<accession>A0A0A2LX84</accession>
<dbReference type="Gene3D" id="2.60.40.1080">
    <property type="match status" value="3"/>
</dbReference>